<sequence>MLRIFFTTEDLVCTTVAPTSDPLWDVLLASRRLAERDQSPVFAKWSYAVRRAIDHRDPALRLLHVLRPCPDFLLPAESARGLEAGLAAVRATPRHRVRAELACLAPLPGWVEPLARGDDAALGAVADMLRRLHSVLVEPFADVIRESVNADRARRARDLVDDGVHGLLAGLGGGAHWRPPVLEVDHPVDREVRLGGRGLRLVPSYFARHRPGALTDPSLPPVLVHPIDDTDRWAGSVPKSLDALLGPTRSAVLECARTGVGTVELARRVGTSPASVSRHTCVLRDAGLLRTTRYGKRAVHSLTELGESLLEGAVR</sequence>
<dbReference type="RefSeq" id="WP_033435589.1">
    <property type="nucleotide sequence ID" value="NZ_CP034550.1"/>
</dbReference>
<evidence type="ECO:0000313" key="3">
    <source>
        <dbReference type="Proteomes" id="UP000325787"/>
    </source>
</evidence>
<name>A0A5Q0H5M2_SACSY</name>
<dbReference type="KEGG" id="ssyi:EKG83_32560"/>
<dbReference type="GO" id="GO:0003700">
    <property type="term" value="F:DNA-binding transcription factor activity"/>
    <property type="evidence" value="ECO:0007669"/>
    <property type="project" value="InterPro"/>
</dbReference>
<accession>A0A5Q0H5M2</accession>
<dbReference type="InterPro" id="IPR036388">
    <property type="entry name" value="WH-like_DNA-bd_sf"/>
</dbReference>
<keyword evidence="3" id="KW-1185">Reference proteome</keyword>
<dbReference type="SMART" id="SM00418">
    <property type="entry name" value="HTH_ARSR"/>
    <property type="match status" value="1"/>
</dbReference>
<dbReference type="SUPFAM" id="SSF46785">
    <property type="entry name" value="Winged helix' DNA-binding domain"/>
    <property type="match status" value="1"/>
</dbReference>
<protein>
    <submittedName>
        <fullName evidence="2">Transcriptional regulator</fullName>
    </submittedName>
</protein>
<dbReference type="Proteomes" id="UP000325787">
    <property type="component" value="Chromosome"/>
</dbReference>
<evidence type="ECO:0000259" key="1">
    <source>
        <dbReference type="SMART" id="SM00418"/>
    </source>
</evidence>
<dbReference type="InterPro" id="IPR036390">
    <property type="entry name" value="WH_DNA-bd_sf"/>
</dbReference>
<dbReference type="InterPro" id="IPR011991">
    <property type="entry name" value="ArsR-like_HTH"/>
</dbReference>
<dbReference type="Gene3D" id="1.10.10.10">
    <property type="entry name" value="Winged helix-like DNA-binding domain superfamily/Winged helix DNA-binding domain"/>
    <property type="match status" value="1"/>
</dbReference>
<dbReference type="OrthoDB" id="3808065at2"/>
<organism evidence="2 3">
    <name type="scientific">Saccharothrix syringae</name>
    <name type="common">Nocardiopsis syringae</name>
    <dbReference type="NCBI Taxonomy" id="103733"/>
    <lineage>
        <taxon>Bacteria</taxon>
        <taxon>Bacillati</taxon>
        <taxon>Actinomycetota</taxon>
        <taxon>Actinomycetes</taxon>
        <taxon>Pseudonocardiales</taxon>
        <taxon>Pseudonocardiaceae</taxon>
        <taxon>Saccharothrix</taxon>
    </lineage>
</organism>
<dbReference type="InterPro" id="IPR001845">
    <property type="entry name" value="HTH_ArsR_DNA-bd_dom"/>
</dbReference>
<evidence type="ECO:0000313" key="2">
    <source>
        <dbReference type="EMBL" id="QFZ21496.1"/>
    </source>
</evidence>
<proteinExistence type="predicted"/>
<dbReference type="AlphaFoldDB" id="A0A5Q0H5M2"/>
<dbReference type="EMBL" id="CP034550">
    <property type="protein sequence ID" value="QFZ21496.1"/>
    <property type="molecule type" value="Genomic_DNA"/>
</dbReference>
<reference evidence="3" key="1">
    <citation type="journal article" date="2021" name="Curr. Microbiol.">
        <title>Complete genome of nocamycin-producing strain Saccharothrix syringae NRRL B-16468 reveals the biosynthetic potential for secondary metabolites.</title>
        <authorList>
            <person name="Mo X."/>
            <person name="Yang S."/>
        </authorList>
    </citation>
    <scope>NUCLEOTIDE SEQUENCE [LARGE SCALE GENOMIC DNA]</scope>
    <source>
        <strain evidence="3">ATCC 51364 / DSM 43886 / JCM 6844 / KCTC 9398 / NBRC 14523 / NRRL B-16468 / INA 2240</strain>
    </source>
</reference>
<feature type="domain" description="HTH arsR-type" evidence="1">
    <location>
        <begin position="239"/>
        <end position="314"/>
    </location>
</feature>
<gene>
    <name evidence="2" type="ORF">EKG83_32560</name>
</gene>
<dbReference type="CDD" id="cd00090">
    <property type="entry name" value="HTH_ARSR"/>
    <property type="match status" value="1"/>
</dbReference>